<evidence type="ECO:0000256" key="4">
    <source>
        <dbReference type="ARBA" id="ARBA00022701"/>
    </source>
</evidence>
<feature type="compositionally biased region" description="Low complexity" evidence="7">
    <location>
        <begin position="515"/>
        <end position="527"/>
    </location>
</feature>
<evidence type="ECO:0000256" key="5">
    <source>
        <dbReference type="ARBA" id="ARBA00023212"/>
    </source>
</evidence>
<feature type="region of interest" description="Disordered" evidence="7">
    <location>
        <begin position="17"/>
        <end position="55"/>
    </location>
</feature>
<organism evidence="10 11">
    <name type="scientific">Ascosphaera apis ARSEF 7405</name>
    <dbReference type="NCBI Taxonomy" id="392613"/>
    <lineage>
        <taxon>Eukaryota</taxon>
        <taxon>Fungi</taxon>
        <taxon>Dikarya</taxon>
        <taxon>Ascomycota</taxon>
        <taxon>Pezizomycotina</taxon>
        <taxon>Eurotiomycetes</taxon>
        <taxon>Eurotiomycetidae</taxon>
        <taxon>Onygenales</taxon>
        <taxon>Ascosphaeraceae</taxon>
        <taxon>Ascosphaera</taxon>
    </lineage>
</organism>
<feature type="compositionally biased region" description="Basic and acidic residues" evidence="7">
    <location>
        <begin position="697"/>
        <end position="710"/>
    </location>
</feature>
<feature type="domain" description="Gamma tubulin complex component C-terminal" evidence="8">
    <location>
        <begin position="364"/>
        <end position="799"/>
    </location>
</feature>
<feature type="region of interest" description="Disordered" evidence="7">
    <location>
        <begin position="403"/>
        <end position="424"/>
    </location>
</feature>
<dbReference type="PANTHER" id="PTHR19302:SF27">
    <property type="entry name" value="GAMMA-TUBULIN COMPLEX COMPONENT 4"/>
    <property type="match status" value="1"/>
</dbReference>
<dbReference type="GO" id="GO:0043015">
    <property type="term" value="F:gamma-tubulin binding"/>
    <property type="evidence" value="ECO:0007669"/>
    <property type="project" value="InterPro"/>
</dbReference>
<comment type="similarity">
    <text evidence="2 6">Belongs to the TUBGCP family.</text>
</comment>
<dbReference type="InterPro" id="IPR007259">
    <property type="entry name" value="GCP"/>
</dbReference>
<dbReference type="GO" id="GO:0031122">
    <property type="term" value="P:cytoplasmic microtubule organization"/>
    <property type="evidence" value="ECO:0007669"/>
    <property type="project" value="TreeGrafter"/>
</dbReference>
<feature type="region of interest" description="Disordered" evidence="7">
    <location>
        <begin position="675"/>
        <end position="710"/>
    </location>
</feature>
<dbReference type="GO" id="GO:0044732">
    <property type="term" value="C:mitotic spindle pole body"/>
    <property type="evidence" value="ECO:0007669"/>
    <property type="project" value="TreeGrafter"/>
</dbReference>
<evidence type="ECO:0000259" key="8">
    <source>
        <dbReference type="Pfam" id="PF04130"/>
    </source>
</evidence>
<dbReference type="EMBL" id="AZGZ01000013">
    <property type="protein sequence ID" value="KZZ91568.1"/>
    <property type="molecule type" value="Genomic_DNA"/>
</dbReference>
<keyword evidence="5 6" id="KW-0206">Cytoskeleton</keyword>
<dbReference type="Pfam" id="PF04130">
    <property type="entry name" value="GCP_C_terminal"/>
    <property type="match status" value="1"/>
</dbReference>
<dbReference type="GO" id="GO:0005874">
    <property type="term" value="C:microtubule"/>
    <property type="evidence" value="ECO:0007669"/>
    <property type="project" value="UniProtKB-KW"/>
</dbReference>
<dbReference type="GO" id="GO:0051225">
    <property type="term" value="P:spindle assembly"/>
    <property type="evidence" value="ECO:0007669"/>
    <property type="project" value="TreeGrafter"/>
</dbReference>
<dbReference type="GO" id="GO:0000922">
    <property type="term" value="C:spindle pole"/>
    <property type="evidence" value="ECO:0007669"/>
    <property type="project" value="InterPro"/>
</dbReference>
<dbReference type="GO" id="GO:0000278">
    <property type="term" value="P:mitotic cell cycle"/>
    <property type="evidence" value="ECO:0007669"/>
    <property type="project" value="TreeGrafter"/>
</dbReference>
<dbReference type="GO" id="GO:0051321">
    <property type="term" value="P:meiotic cell cycle"/>
    <property type="evidence" value="ECO:0007669"/>
    <property type="project" value="TreeGrafter"/>
</dbReference>
<dbReference type="AlphaFoldDB" id="A0A167YNP7"/>
<protein>
    <recommendedName>
        <fullName evidence="6">Spindle pole body component</fullName>
    </recommendedName>
</protein>
<evidence type="ECO:0000256" key="2">
    <source>
        <dbReference type="ARBA" id="ARBA00010337"/>
    </source>
</evidence>
<dbReference type="InterPro" id="IPR041470">
    <property type="entry name" value="GCP_N"/>
</dbReference>
<dbReference type="GO" id="GO:0000930">
    <property type="term" value="C:gamma-tubulin complex"/>
    <property type="evidence" value="ECO:0007669"/>
    <property type="project" value="TreeGrafter"/>
</dbReference>
<dbReference type="GO" id="GO:0051011">
    <property type="term" value="F:microtubule minus-end binding"/>
    <property type="evidence" value="ECO:0007669"/>
    <property type="project" value="TreeGrafter"/>
</dbReference>
<accession>A0A167YNP7</accession>
<comment type="subcellular location">
    <subcellularLocation>
        <location evidence="1 6">Cytoplasm</location>
        <location evidence="1 6">Cytoskeleton</location>
        <location evidence="1 6">Microtubule organizing center</location>
    </subcellularLocation>
</comment>
<dbReference type="InterPro" id="IPR040457">
    <property type="entry name" value="GCP_C"/>
</dbReference>
<name>A0A167YNP7_9EURO</name>
<proteinExistence type="inferred from homology"/>
<evidence type="ECO:0000256" key="7">
    <source>
        <dbReference type="SAM" id="MobiDB-lite"/>
    </source>
</evidence>
<dbReference type="VEuPathDB" id="FungiDB:AAP_03274"/>
<keyword evidence="3 6" id="KW-0963">Cytoplasm</keyword>
<dbReference type="OrthoDB" id="78652at2759"/>
<gene>
    <name evidence="10" type="ORF">AAP_03274</name>
</gene>
<feature type="domain" description="Gamma tubulin complex component protein N-terminal" evidence="9">
    <location>
        <begin position="2"/>
        <end position="312"/>
    </location>
</feature>
<evidence type="ECO:0000256" key="6">
    <source>
        <dbReference type="RuleBase" id="RU363050"/>
    </source>
</evidence>
<dbReference type="Gene3D" id="1.20.120.1900">
    <property type="entry name" value="Gamma-tubulin complex, C-terminal domain"/>
    <property type="match status" value="1"/>
</dbReference>
<keyword evidence="4 6" id="KW-0493">Microtubule</keyword>
<dbReference type="InterPro" id="IPR042241">
    <property type="entry name" value="GCP_C_sf"/>
</dbReference>
<evidence type="ECO:0000313" key="10">
    <source>
        <dbReference type="EMBL" id="KZZ91568.1"/>
    </source>
</evidence>
<evidence type="ECO:0000313" key="11">
    <source>
        <dbReference type="Proteomes" id="UP000242877"/>
    </source>
</evidence>
<sequence>MLHEILLALSGHPSPLFTATPAQHHPITSNTHPSDNHNHNDNHDQSSSSTTAGRHSLDLSLLTPPEQSLLSSLSHLAELHSLLRKYSSRISTTHPSPTCRAIASAILHTHLSAFQSHILSVEEAILSSDARYVAADGIVPLSAIQADFMPWSRRLGWLWGVIKVLLGEGIGNNGGVKGKCSAKQALDYLRKERATGFRDIEHICLQLLSTAEKAWSRGLAMWVVYGEIPDSNLGKEDFFIREVTVAVNDGQDGKERGGGGIGEKYFEIKEELLPDFITPDTAASILFIGKSINALKTFSSSSSLSSLSSSSSTMMMTTTSTLPLSSLPSPISATDLTTAISSIRRSLLSQSPLLHLLPLPAILDVLFLVHDYLLLGRGEFAVTLVRFADELLKDRHMKVDQRGLKEKGEDAHAHADDDGEDNVKKGVEMNVRRGEVEQLLARTWAEMYALQGGDDGDTTSATTDIGIGIGLGKGETSEGDENSRLELARRYISFNYSTTTSSKHTSSSKKRKYSHPTTPSPSSSSPSLDHLAPFTTTLLSTPNPLHLSLSLPPSSPLTLLFPASTLHTYAMIHTYLLSLRRTHIHLSNLYRNTYLRRSYPAPAGPAITNRLLGRMNAVRRRERENRRGKWMRGVWGVVRRVDGVMGVLGNYFGGEVIGEGWGCFKGWLCGGDEGGRGKGSRPGTGVSRRTEMSNQRGDGHYEREGEGQRDIGEEEVGIAHDPEAITSAHAIYISSLLHSLFLTDAPFTSSLYTLLTHVERLVSLITRLGEVWYTLDLEEDEGVIDDFSNNNPDSNGEGGLGSRLAREEVEVMFDLKEQRREVEKGIEAVVRRLRQIDDERLGSNLPFPTLSSTGSGGGMGEEGDRYMPHRPAGVDTLLMKLDVGGMYSAKVQGGYEFGASLVD</sequence>
<feature type="compositionally biased region" description="Basic and acidic residues" evidence="7">
    <location>
        <begin position="34"/>
        <end position="44"/>
    </location>
</feature>
<reference evidence="10 11" key="1">
    <citation type="journal article" date="2016" name="Genome Biol. Evol.">
        <title>Divergent and convergent evolution of fungal pathogenicity.</title>
        <authorList>
            <person name="Shang Y."/>
            <person name="Xiao G."/>
            <person name="Zheng P."/>
            <person name="Cen K."/>
            <person name="Zhan S."/>
            <person name="Wang C."/>
        </authorList>
    </citation>
    <scope>NUCLEOTIDE SEQUENCE [LARGE SCALE GENOMIC DNA]</scope>
    <source>
        <strain evidence="10 11">ARSEF 7405</strain>
    </source>
</reference>
<evidence type="ECO:0000256" key="1">
    <source>
        <dbReference type="ARBA" id="ARBA00004267"/>
    </source>
</evidence>
<keyword evidence="11" id="KW-1185">Reference proteome</keyword>
<evidence type="ECO:0000259" key="9">
    <source>
        <dbReference type="Pfam" id="PF17681"/>
    </source>
</evidence>
<dbReference type="Pfam" id="PF17681">
    <property type="entry name" value="GCP_N_terminal"/>
    <property type="match status" value="1"/>
</dbReference>
<dbReference type="GO" id="GO:0007020">
    <property type="term" value="P:microtubule nucleation"/>
    <property type="evidence" value="ECO:0007669"/>
    <property type="project" value="InterPro"/>
</dbReference>
<comment type="caution">
    <text evidence="10">The sequence shown here is derived from an EMBL/GenBank/DDBJ whole genome shotgun (WGS) entry which is preliminary data.</text>
</comment>
<dbReference type="PANTHER" id="PTHR19302">
    <property type="entry name" value="GAMMA TUBULIN COMPLEX PROTEIN"/>
    <property type="match status" value="1"/>
</dbReference>
<evidence type="ECO:0000256" key="3">
    <source>
        <dbReference type="ARBA" id="ARBA00022490"/>
    </source>
</evidence>
<feature type="region of interest" description="Disordered" evidence="7">
    <location>
        <begin position="499"/>
        <end position="529"/>
    </location>
</feature>
<dbReference type="Proteomes" id="UP000242877">
    <property type="component" value="Unassembled WGS sequence"/>
</dbReference>